<dbReference type="EMBL" id="CP000828">
    <property type="protein sequence ID" value="ABW26822.1"/>
    <property type="molecule type" value="Genomic_DNA"/>
</dbReference>
<evidence type="ECO:0000256" key="5">
    <source>
        <dbReference type="RuleBase" id="RU362024"/>
    </source>
</evidence>
<dbReference type="InterPro" id="IPR001537">
    <property type="entry name" value="SpoU_MeTrfase"/>
</dbReference>
<reference evidence="7 8" key="1">
    <citation type="journal article" date="2008" name="Proc. Natl. Acad. Sci. U.S.A.">
        <title>Niche adaptation and genome expansion in the chlorophyll d-producing cyanobacterium Acaryochloris marina.</title>
        <authorList>
            <person name="Swingley W.D."/>
            <person name="Chen M."/>
            <person name="Cheung P.C."/>
            <person name="Conrad A.L."/>
            <person name="Dejesa L.C."/>
            <person name="Hao J."/>
            <person name="Honchak B.M."/>
            <person name="Karbach L.E."/>
            <person name="Kurdoglu A."/>
            <person name="Lahiri S."/>
            <person name="Mastrian S.D."/>
            <person name="Miyashita H."/>
            <person name="Page L."/>
            <person name="Ramakrishna P."/>
            <person name="Satoh S."/>
            <person name="Sattley W.M."/>
            <person name="Shimada Y."/>
            <person name="Taylor H.L."/>
            <person name="Tomo T."/>
            <person name="Tsuchiya T."/>
            <person name="Wang Z.T."/>
            <person name="Raymond J."/>
            <person name="Mimuro M."/>
            <person name="Blankenship R.E."/>
            <person name="Touchman J.W."/>
        </authorList>
    </citation>
    <scope>NUCLEOTIDE SEQUENCE [LARGE SCALE GENOMIC DNA]</scope>
    <source>
        <strain evidence="8">MBIC 11017</strain>
    </source>
</reference>
<dbReference type="Gene3D" id="1.10.8.590">
    <property type="match status" value="1"/>
</dbReference>
<keyword evidence="8" id="KW-1185">Reference proteome</keyword>
<comment type="subcellular location">
    <subcellularLocation>
        <location evidence="5">Cytoplasm</location>
    </subcellularLocation>
</comment>
<dbReference type="OrthoDB" id="9806346at2"/>
<gene>
    <name evidence="5" type="primary">trmJ</name>
    <name evidence="7" type="ordered locus">AM1_1801</name>
</gene>
<dbReference type="AlphaFoldDB" id="B0CCD7"/>
<dbReference type="EC" id="2.1.1.200" evidence="5"/>
<dbReference type="eggNOG" id="COG0565">
    <property type="taxonomic scope" value="Bacteria"/>
</dbReference>
<dbReference type="InterPro" id="IPR004384">
    <property type="entry name" value="RNA_MeTrfase_TrmJ/LasT"/>
</dbReference>
<dbReference type="HOGENOM" id="CLU_056931_3_0_3"/>
<dbReference type="InterPro" id="IPR029028">
    <property type="entry name" value="Alpha/beta_knot_MTases"/>
</dbReference>
<dbReference type="PANTHER" id="PTHR42786:SF2">
    <property type="entry name" value="TRNA (CYTIDINE_URIDINE-2'-O-)-METHYLTRANSFERASE TRMJ"/>
    <property type="match status" value="1"/>
</dbReference>
<keyword evidence="2 5" id="KW-0489">Methyltransferase</keyword>
<evidence type="ECO:0000256" key="1">
    <source>
        <dbReference type="ARBA" id="ARBA00007228"/>
    </source>
</evidence>
<dbReference type="GO" id="GO:0160206">
    <property type="term" value="F:tRNA (cytidine(32)/uridine(32)-2'-O)-methyltransferase activity"/>
    <property type="evidence" value="ECO:0007669"/>
    <property type="project" value="UniProtKB-EC"/>
</dbReference>
<proteinExistence type="inferred from homology"/>
<dbReference type="RefSeq" id="WP_012162330.1">
    <property type="nucleotide sequence ID" value="NC_009925.1"/>
</dbReference>
<accession>B0CCD7</accession>
<dbReference type="SUPFAM" id="SSF75217">
    <property type="entry name" value="alpha/beta knot"/>
    <property type="match status" value="1"/>
</dbReference>
<keyword evidence="5" id="KW-0819">tRNA processing</keyword>
<dbReference type="NCBIfam" id="TIGR00050">
    <property type="entry name" value="rRNA_methyl_1"/>
    <property type="match status" value="1"/>
</dbReference>
<evidence type="ECO:0000256" key="3">
    <source>
        <dbReference type="ARBA" id="ARBA00022679"/>
    </source>
</evidence>
<dbReference type="Proteomes" id="UP000000268">
    <property type="component" value="Chromosome"/>
</dbReference>
<dbReference type="PANTHER" id="PTHR42786">
    <property type="entry name" value="TRNA/RRNA METHYLTRANSFERASE"/>
    <property type="match status" value="1"/>
</dbReference>
<dbReference type="GO" id="GO:0003723">
    <property type="term" value="F:RNA binding"/>
    <property type="evidence" value="ECO:0007669"/>
    <property type="project" value="InterPro"/>
</dbReference>
<comment type="function">
    <text evidence="5">Catalyzes the formation of 2'O-methylated cytidine (Cm32) or 2'O-methylated uridine (Um32) at position 32 in tRNA.</text>
</comment>
<name>B0CCD7_ACAM1</name>
<dbReference type="InterPro" id="IPR029026">
    <property type="entry name" value="tRNA_m1G_MTases_N"/>
</dbReference>
<comment type="subunit">
    <text evidence="5">Homodimer.</text>
</comment>
<evidence type="ECO:0000256" key="2">
    <source>
        <dbReference type="ARBA" id="ARBA00022603"/>
    </source>
</evidence>
<dbReference type="CDD" id="cd18093">
    <property type="entry name" value="SpoU-like_TrmJ"/>
    <property type="match status" value="1"/>
</dbReference>
<protein>
    <recommendedName>
        <fullName evidence="5">tRNA (cytidine/uridine-2'-O-)-methyltransferase TrmJ</fullName>
        <ecNumber evidence="5">2.1.1.200</ecNumber>
    </recommendedName>
    <alternativeName>
        <fullName evidence="5">tRNA (cytidine(32)/uridine(32)-2'-O)-methyltransferase</fullName>
    </alternativeName>
    <alternativeName>
        <fullName evidence="5">tRNA Cm32/Um32 methyltransferase</fullName>
    </alternativeName>
</protein>
<comment type="similarity">
    <text evidence="1">Belongs to the class IV-like SAM-binding methyltransferase superfamily. RNA methyltransferase TrmH family.</text>
</comment>
<dbReference type="GO" id="GO:0002128">
    <property type="term" value="P:tRNA nucleoside ribose methylation"/>
    <property type="evidence" value="ECO:0007669"/>
    <property type="project" value="TreeGrafter"/>
</dbReference>
<keyword evidence="3 7" id="KW-0808">Transferase</keyword>
<dbReference type="Pfam" id="PF00588">
    <property type="entry name" value="SpoU_methylase"/>
    <property type="match status" value="1"/>
</dbReference>
<evidence type="ECO:0000259" key="6">
    <source>
        <dbReference type="Pfam" id="PF00588"/>
    </source>
</evidence>
<evidence type="ECO:0000256" key="4">
    <source>
        <dbReference type="ARBA" id="ARBA00022691"/>
    </source>
</evidence>
<keyword evidence="5" id="KW-0963">Cytoplasm</keyword>
<dbReference type="GO" id="GO:0005829">
    <property type="term" value="C:cytosol"/>
    <property type="evidence" value="ECO:0007669"/>
    <property type="project" value="TreeGrafter"/>
</dbReference>
<dbReference type="Gene3D" id="3.40.1280.10">
    <property type="match status" value="1"/>
</dbReference>
<dbReference type="KEGG" id="amr:AM1_1801"/>
<dbReference type="PIRSF" id="PIRSF004808">
    <property type="entry name" value="LasT"/>
    <property type="match status" value="1"/>
</dbReference>
<dbReference type="STRING" id="329726.AM1_1801"/>
<comment type="catalytic activity">
    <reaction evidence="5">
        <text>cytidine(32) in tRNA + S-adenosyl-L-methionine = 2'-O-methylcytidine(32) in tRNA + S-adenosyl-L-homocysteine + H(+)</text>
        <dbReference type="Rhea" id="RHEA:42932"/>
        <dbReference type="Rhea" id="RHEA-COMP:10288"/>
        <dbReference type="Rhea" id="RHEA-COMP:10289"/>
        <dbReference type="ChEBI" id="CHEBI:15378"/>
        <dbReference type="ChEBI" id="CHEBI:57856"/>
        <dbReference type="ChEBI" id="CHEBI:59789"/>
        <dbReference type="ChEBI" id="CHEBI:74495"/>
        <dbReference type="ChEBI" id="CHEBI:82748"/>
        <dbReference type="EC" id="2.1.1.200"/>
    </reaction>
</comment>
<keyword evidence="4 5" id="KW-0949">S-adenosyl-L-methionine</keyword>
<organism evidence="7 8">
    <name type="scientific">Acaryochloris marina (strain MBIC 11017)</name>
    <dbReference type="NCBI Taxonomy" id="329726"/>
    <lineage>
        <taxon>Bacteria</taxon>
        <taxon>Bacillati</taxon>
        <taxon>Cyanobacteriota</taxon>
        <taxon>Cyanophyceae</taxon>
        <taxon>Acaryochloridales</taxon>
        <taxon>Acaryochloridaceae</taxon>
        <taxon>Acaryochloris</taxon>
    </lineage>
</organism>
<feature type="domain" description="tRNA/rRNA methyltransferase SpoU type" evidence="6">
    <location>
        <begin position="9"/>
        <end position="155"/>
    </location>
</feature>
<comment type="catalytic activity">
    <reaction evidence="5">
        <text>uridine(32) in tRNA + S-adenosyl-L-methionine = 2'-O-methyluridine(32) in tRNA + S-adenosyl-L-homocysteine + H(+)</text>
        <dbReference type="Rhea" id="RHEA:42936"/>
        <dbReference type="Rhea" id="RHEA-COMP:10107"/>
        <dbReference type="Rhea" id="RHEA-COMP:10290"/>
        <dbReference type="ChEBI" id="CHEBI:15378"/>
        <dbReference type="ChEBI" id="CHEBI:57856"/>
        <dbReference type="ChEBI" id="CHEBI:59789"/>
        <dbReference type="ChEBI" id="CHEBI:65315"/>
        <dbReference type="ChEBI" id="CHEBI:74478"/>
        <dbReference type="EC" id="2.1.1.200"/>
    </reaction>
</comment>
<sequence>MSEPRLASIKIVLVEPAGPLNVGSIARVMKNMGLGQLVLVKPHCNPLGPEAKQMSVHAVDVLYQAKTVQTLSEALVGCQRVVATTARQRRLQVVTQAPKQILPWILEGEAALIFGPEDRGLSNEELYHAQAFLQIPTSSDYAALNLAQAVTICCYELRQCLLMGLDNRPTEPRIAESDHLQVELAPFQQMEAFYQALEVALLDIGYLHPHTATARMQKLRQLFNRSQLSTQELAMLRGMIRQVHWKTQAN</sequence>
<dbReference type="GO" id="GO:0106339">
    <property type="term" value="F:tRNA (cytidine(32)-2'-O)-methyltransferase activity"/>
    <property type="evidence" value="ECO:0007669"/>
    <property type="project" value="RHEA"/>
</dbReference>
<evidence type="ECO:0000313" key="8">
    <source>
        <dbReference type="Proteomes" id="UP000000268"/>
    </source>
</evidence>
<evidence type="ECO:0000313" key="7">
    <source>
        <dbReference type="EMBL" id="ABW26822.1"/>
    </source>
</evidence>